<dbReference type="EMBL" id="UINC01107881">
    <property type="protein sequence ID" value="SVC73585.1"/>
    <property type="molecule type" value="Genomic_DNA"/>
</dbReference>
<gene>
    <name evidence="1" type="ORF">METZ01_LOCUS326439</name>
</gene>
<protein>
    <submittedName>
        <fullName evidence="1">Uncharacterized protein</fullName>
    </submittedName>
</protein>
<accession>A0A382PLQ0</accession>
<sequence length="155" mass="18616">MIKQNNIQDMKIIDKETYIHLRNMHANTSNADFAALLNKKYRAQDGKKFNKHSIEVRNHHYGLKGLGDQRFQEKDPVEIVKLATTEQLRFFQATKDFGAFKKRVLNRLYDLKREPDPEYKEKIRKKYINRVGIKKYRADAVIRMRKHRKKNRITL</sequence>
<organism evidence="1">
    <name type="scientific">marine metagenome</name>
    <dbReference type="NCBI Taxonomy" id="408172"/>
    <lineage>
        <taxon>unclassified sequences</taxon>
        <taxon>metagenomes</taxon>
        <taxon>ecological metagenomes</taxon>
    </lineage>
</organism>
<reference evidence="1" key="1">
    <citation type="submission" date="2018-05" db="EMBL/GenBank/DDBJ databases">
        <authorList>
            <person name="Lanie J.A."/>
            <person name="Ng W.-L."/>
            <person name="Kazmierczak K.M."/>
            <person name="Andrzejewski T.M."/>
            <person name="Davidsen T.M."/>
            <person name="Wayne K.J."/>
            <person name="Tettelin H."/>
            <person name="Glass J.I."/>
            <person name="Rusch D."/>
            <person name="Podicherti R."/>
            <person name="Tsui H.-C.T."/>
            <person name="Winkler M.E."/>
        </authorList>
    </citation>
    <scope>NUCLEOTIDE SEQUENCE</scope>
</reference>
<evidence type="ECO:0000313" key="1">
    <source>
        <dbReference type="EMBL" id="SVC73585.1"/>
    </source>
</evidence>
<dbReference type="AlphaFoldDB" id="A0A382PLQ0"/>
<name>A0A382PLQ0_9ZZZZ</name>
<proteinExistence type="predicted"/>